<dbReference type="EMBL" id="QGMF01000007">
    <property type="protein sequence ID" value="TVY21749.1"/>
    <property type="molecule type" value="Genomic_DNA"/>
</dbReference>
<comment type="caution">
    <text evidence="3">The sequence shown here is derived from an EMBL/GenBank/DDBJ whole genome shotgun (WGS) entry which is preliminary data.</text>
</comment>
<dbReference type="InterPro" id="IPR011009">
    <property type="entry name" value="Kinase-like_dom_sf"/>
</dbReference>
<evidence type="ECO:0000313" key="4">
    <source>
        <dbReference type="Proteomes" id="UP000469559"/>
    </source>
</evidence>
<evidence type="ECO:0000259" key="2">
    <source>
        <dbReference type="Pfam" id="PF01636"/>
    </source>
</evidence>
<gene>
    <name evidence="3" type="ORF">LARI1_G001205</name>
</gene>
<name>A0A8T9BTS1_9HELO</name>
<dbReference type="AlphaFoldDB" id="A0A8T9BTS1"/>
<dbReference type="Pfam" id="PF01636">
    <property type="entry name" value="APH"/>
    <property type="match status" value="1"/>
</dbReference>
<accession>A0A8T9BTS1</accession>
<dbReference type="OrthoDB" id="3250044at2759"/>
<feature type="compositionally biased region" description="Pro residues" evidence="1">
    <location>
        <begin position="287"/>
        <end position="296"/>
    </location>
</feature>
<organism evidence="3 4">
    <name type="scientific">Lachnellula arida</name>
    <dbReference type="NCBI Taxonomy" id="1316785"/>
    <lineage>
        <taxon>Eukaryota</taxon>
        <taxon>Fungi</taxon>
        <taxon>Dikarya</taxon>
        <taxon>Ascomycota</taxon>
        <taxon>Pezizomycotina</taxon>
        <taxon>Leotiomycetes</taxon>
        <taxon>Helotiales</taxon>
        <taxon>Lachnaceae</taxon>
        <taxon>Lachnellula</taxon>
    </lineage>
</organism>
<protein>
    <recommendedName>
        <fullName evidence="2">Aminoglycoside phosphotransferase domain-containing protein</fullName>
    </recommendedName>
</protein>
<evidence type="ECO:0000313" key="3">
    <source>
        <dbReference type="EMBL" id="TVY21749.1"/>
    </source>
</evidence>
<dbReference type="PANTHER" id="PTHR21310:SF39">
    <property type="entry name" value="AMINOGLYCOSIDE PHOSPHOTRANSFERASE DOMAIN-CONTAINING PROTEIN"/>
    <property type="match status" value="1"/>
</dbReference>
<dbReference type="InterPro" id="IPR002575">
    <property type="entry name" value="Aminoglycoside_PTrfase"/>
</dbReference>
<proteinExistence type="predicted"/>
<feature type="region of interest" description="Disordered" evidence="1">
    <location>
        <begin position="275"/>
        <end position="296"/>
    </location>
</feature>
<keyword evidence="4" id="KW-1185">Reference proteome</keyword>
<dbReference type="SUPFAM" id="SSF56112">
    <property type="entry name" value="Protein kinase-like (PK-like)"/>
    <property type="match status" value="1"/>
</dbReference>
<dbReference type="Proteomes" id="UP000469559">
    <property type="component" value="Unassembled WGS sequence"/>
</dbReference>
<feature type="domain" description="Aminoglycoside phosphotransferase" evidence="2">
    <location>
        <begin position="69"/>
        <end position="259"/>
    </location>
</feature>
<dbReference type="InterPro" id="IPR051678">
    <property type="entry name" value="AGP_Transferase"/>
</dbReference>
<dbReference type="PANTHER" id="PTHR21310">
    <property type="entry name" value="AMINOGLYCOSIDE PHOSPHOTRANSFERASE-RELATED-RELATED"/>
    <property type="match status" value="1"/>
</dbReference>
<evidence type="ECO:0000256" key="1">
    <source>
        <dbReference type="SAM" id="MobiDB-lite"/>
    </source>
</evidence>
<reference evidence="3 4" key="1">
    <citation type="submission" date="2018-05" db="EMBL/GenBank/DDBJ databases">
        <title>Whole genome sequencing for identification of molecular markers to develop diagnostic detection tools for the regulated plant pathogen Lachnellula willkommii.</title>
        <authorList>
            <person name="Giroux E."/>
            <person name="Bilodeau G."/>
        </authorList>
    </citation>
    <scope>NUCLEOTIDE SEQUENCE [LARGE SCALE GENOMIC DNA]</scope>
    <source>
        <strain evidence="3 4">CBS 203.66</strain>
    </source>
</reference>
<sequence>MSNDSLLPTDDEIIDAAVQHARESQLGTTSHIGTGFPIFQHGQPVAWVKYTGDPRGLEYEAATQEYVYETLHQQPALLEFIRVPEVKRIIQSDEPPYLLVVMEYVHGQTVRQCLERESTEERRDRFWSQIFCALSTLLNFQPPPNTPPGPAGGGRISHLVFGQYGEPELAPREFDSAQDLENFINETIGIHGVNFVSEDLKLCYCDPHQSNFILPHEGGSIYVIDFEHCFWLPPSLMSWALFVNWRDEIFNHLRENLQELQQLSATNQTALTQFNGQHLRRQRQRRGPPPAPPPRP</sequence>